<dbReference type="GO" id="GO:0008168">
    <property type="term" value="F:methyltransferase activity"/>
    <property type="evidence" value="ECO:0007669"/>
    <property type="project" value="UniProtKB-KW"/>
</dbReference>
<protein>
    <submittedName>
        <fullName evidence="2">Class I SAM-dependent methyltransferase</fullName>
    </submittedName>
</protein>
<evidence type="ECO:0000313" key="2">
    <source>
        <dbReference type="EMBL" id="MBF4692072.1"/>
    </source>
</evidence>
<keyword evidence="2" id="KW-0808">Transferase</keyword>
<dbReference type="InterPro" id="IPR029063">
    <property type="entry name" value="SAM-dependent_MTases_sf"/>
</dbReference>
<evidence type="ECO:0000313" key="3">
    <source>
        <dbReference type="Proteomes" id="UP000614200"/>
    </source>
</evidence>
<evidence type="ECO:0000259" key="1">
    <source>
        <dbReference type="Pfam" id="PF13847"/>
    </source>
</evidence>
<dbReference type="Proteomes" id="UP000614200">
    <property type="component" value="Unassembled WGS sequence"/>
</dbReference>
<organism evidence="2 3">
    <name type="scientific">Fusibacter ferrireducens</name>
    <dbReference type="NCBI Taxonomy" id="2785058"/>
    <lineage>
        <taxon>Bacteria</taxon>
        <taxon>Bacillati</taxon>
        <taxon>Bacillota</taxon>
        <taxon>Clostridia</taxon>
        <taxon>Eubacteriales</taxon>
        <taxon>Eubacteriales Family XII. Incertae Sedis</taxon>
        <taxon>Fusibacter</taxon>
    </lineage>
</organism>
<keyword evidence="2" id="KW-0489">Methyltransferase</keyword>
<proteinExistence type="predicted"/>
<accession>A0ABR9ZNN4</accession>
<name>A0ABR9ZNN4_9FIRM</name>
<dbReference type="PANTHER" id="PTHR43861">
    <property type="entry name" value="TRANS-ACONITATE 2-METHYLTRANSFERASE-RELATED"/>
    <property type="match status" value="1"/>
</dbReference>
<reference evidence="2 3" key="1">
    <citation type="submission" date="2020-11" db="EMBL/GenBank/DDBJ databases">
        <title>Fusibacter basophilias sp. nov.</title>
        <authorList>
            <person name="Qiu D."/>
        </authorList>
    </citation>
    <scope>NUCLEOTIDE SEQUENCE [LARGE SCALE GENOMIC DNA]</scope>
    <source>
        <strain evidence="2 3">Q10-2</strain>
    </source>
</reference>
<dbReference type="EMBL" id="JADKNH010000002">
    <property type="protein sequence ID" value="MBF4692072.1"/>
    <property type="molecule type" value="Genomic_DNA"/>
</dbReference>
<dbReference type="InterPro" id="IPR025714">
    <property type="entry name" value="Methyltranfer_dom"/>
</dbReference>
<dbReference type="CDD" id="cd02440">
    <property type="entry name" value="AdoMet_MTases"/>
    <property type="match status" value="1"/>
</dbReference>
<gene>
    <name evidence="2" type="ORF">ISU02_03030</name>
</gene>
<sequence length="202" mass="22994">MLRNKDYFNSKANSWDNQVKHNMDKVKQIMDLIEIRQGDHILDVGTGTGVTIPVLRSLVGDRGKITAIDEAEKMIEVAQSKFNHPNVEFVIGDVLSETFQDHKFDGIVCYSMFPHFEDKRVAISTLSKLLKKNGKLVICHSQSRDAINNLHKDLDGPVREDRLPTIEVFKELFSEADLNLSLEIDSEEMFVVIGTCHSIFYI</sequence>
<dbReference type="RefSeq" id="WP_194700319.1">
    <property type="nucleotide sequence ID" value="NZ_JADKNH010000002.1"/>
</dbReference>
<keyword evidence="3" id="KW-1185">Reference proteome</keyword>
<dbReference type="SUPFAM" id="SSF53335">
    <property type="entry name" value="S-adenosyl-L-methionine-dependent methyltransferases"/>
    <property type="match status" value="1"/>
</dbReference>
<dbReference type="Gene3D" id="3.40.50.150">
    <property type="entry name" value="Vaccinia Virus protein VP39"/>
    <property type="match status" value="1"/>
</dbReference>
<dbReference type="GO" id="GO:0032259">
    <property type="term" value="P:methylation"/>
    <property type="evidence" value="ECO:0007669"/>
    <property type="project" value="UniProtKB-KW"/>
</dbReference>
<dbReference type="Pfam" id="PF13847">
    <property type="entry name" value="Methyltransf_31"/>
    <property type="match status" value="1"/>
</dbReference>
<comment type="caution">
    <text evidence="2">The sequence shown here is derived from an EMBL/GenBank/DDBJ whole genome shotgun (WGS) entry which is preliminary data.</text>
</comment>
<feature type="domain" description="Methyltransferase" evidence="1">
    <location>
        <begin position="37"/>
        <end position="148"/>
    </location>
</feature>